<evidence type="ECO:0000259" key="6">
    <source>
        <dbReference type="Pfam" id="PF25772"/>
    </source>
</evidence>
<dbReference type="Pfam" id="PF08161">
    <property type="entry name" value="RRP12_HEAT"/>
    <property type="match status" value="1"/>
</dbReference>
<evidence type="ECO:0000313" key="8">
    <source>
        <dbReference type="Proteomes" id="UP000269793"/>
    </source>
</evidence>
<dbReference type="InterPro" id="IPR057860">
    <property type="entry name" value="HEAT_RRP12_N"/>
</dbReference>
<dbReference type="InterPro" id="IPR052087">
    <property type="entry name" value="RRP12"/>
</dbReference>
<accession>A0A3G2S2K9</accession>
<dbReference type="PANTHER" id="PTHR48287:SF1">
    <property type="entry name" value="ARM REPEAT SUPERFAMILY PROTEIN"/>
    <property type="match status" value="1"/>
</dbReference>
<feature type="compositionally biased region" description="Basic and acidic residues" evidence="4">
    <location>
        <begin position="1179"/>
        <end position="1199"/>
    </location>
</feature>
<dbReference type="InterPro" id="IPR016024">
    <property type="entry name" value="ARM-type_fold"/>
</dbReference>
<sequence>MSTDVVSSADERRAGLLDALGRIRHLKDSKLENQRASAQLLVAIEATLLERAATDSQHAEPGPTQYLLALESLLNSESTNADILGSSIYLLSIVLPYVTPGVVRAKSHALLIAVAVPLAEPHGASENMNARLRASLSVVDTLLSIVPVQERATLERERTWLTVWDLVLNLCMDARPKVRRRAHEVVTHILGLPSWEHAHPYAERTMAWAARTLHSVAAARGVSSTKASHKVEFDKHQGKAKHARSAAAERQKQAADGAASTGIWVCALLQTILPLVPMASTTPLVHELLTLPALQNPFLTVSVYDVFAVLFRTPRTEASLDVSAPVQRDVTLLRHTLDALQTNVPAHTDVHILPAYLNVLESCMVAYSAADIETAWSLTPAMWKSTMQLALSASSDASRSSADVRMAGRKLLQALARYCIPDHAVAQALTSEDALFAHMIRSLRDAFGKHALRYTHTRSDILHILASMLRRLRYPLENGGVPPAEPLLMSAVEDVAALRVQRNFDARPDADAVLGAAISACGPRAFLEHLPLDLLDQHGRPNTQGGAGGARGRAWLLPLLREHISNTELAHFVEELVPLSEALFEVRVRAEQPTDGSAPRPVEVKVMEALIEQIWVCFPGYCDLCRDIDTALTPSVLELLVNVLRTQSALRPAILKGLQLLVQRTESVIASQVPSVQLLRQFGVDQNDGRRFLEHLRSMSGVLLASLFQLLTELPAQSRGYVMECVATYLAILDAPSISKTFAKVAHMLQQALATYHPSAHAPTPGKPEPNSPRYVPPVPHTMLDLFIVLVPYVHGADAASLFDACMHVLQVDDSGLQKKAYRALSRLLDGKDAAALRAHVGCAALVSRYLELDVPPGAVRDRLALFRTLVPHMPDDDLGTLAALVPEAVLGTKEANQGAREEAYALLVDMGHRMARGGRINRAQADTDVQDIVAASVPEYVMMVAAGLAGASPRMIGASITALARLLYEFHLALPDDMLAELLTTMLVYLESTNREIVKASLGFCKVATLSLSPQQIEQVLPSLVPALLQIRHVHKNHFKAQVRHLMERLLRRFGEKAVSAHVDPENQRLIANIRKRKERAKRRRAHADGGEDETEPIARSGGMDAFEDALYGSDSDDSDEEEEEDAAVPRRSRHREDDTYLLEDDDAPMDLLDEAAVGAIRTNVRHKARRQPGQEAKSFETDESGRMRISEHDHDADQDTEPSSAASQAGRAYMEREMGVDGLTFRGRGGSVKFNKNNKRTRANERMDDEDEEESNGSNALPRQKKKRGKQAIGSEFKARRAEGDVQKGGMSPYAYVPLSAVAGKRNAKKASSLAITGKRRKAT</sequence>
<feature type="domain" description="RRP12 HEAT" evidence="5">
    <location>
        <begin position="400"/>
        <end position="712"/>
    </location>
</feature>
<feature type="compositionally biased region" description="Basic residues" evidence="4">
    <location>
        <begin position="1078"/>
        <end position="1087"/>
    </location>
</feature>
<keyword evidence="8" id="KW-1185">Reference proteome</keyword>
<evidence type="ECO:0000256" key="3">
    <source>
        <dbReference type="ARBA" id="ARBA00023242"/>
    </source>
</evidence>
<comment type="similarity">
    <text evidence="2">Belongs to the RRP12 family.</text>
</comment>
<proteinExistence type="inferred from homology"/>
<keyword evidence="3" id="KW-0539">Nucleus</keyword>
<evidence type="ECO:0000256" key="1">
    <source>
        <dbReference type="ARBA" id="ARBA00004123"/>
    </source>
</evidence>
<feature type="compositionally biased region" description="Basic and acidic residues" evidence="4">
    <location>
        <begin position="1279"/>
        <end position="1288"/>
    </location>
</feature>
<evidence type="ECO:0000313" key="7">
    <source>
        <dbReference type="EMBL" id="AYO42006.1"/>
    </source>
</evidence>
<dbReference type="SUPFAM" id="SSF48371">
    <property type="entry name" value="ARM repeat"/>
    <property type="match status" value="1"/>
</dbReference>
<feature type="region of interest" description="Disordered" evidence="4">
    <location>
        <begin position="1306"/>
        <end position="1326"/>
    </location>
</feature>
<dbReference type="Pfam" id="PF25772">
    <property type="entry name" value="HEAT_RRP12_N"/>
    <property type="match status" value="1"/>
</dbReference>
<dbReference type="STRING" id="425264.A0A3G2S2K9"/>
<evidence type="ECO:0000259" key="5">
    <source>
        <dbReference type="Pfam" id="PF08161"/>
    </source>
</evidence>
<dbReference type="Proteomes" id="UP000269793">
    <property type="component" value="Chromosome II"/>
</dbReference>
<evidence type="ECO:0000256" key="2">
    <source>
        <dbReference type="ARBA" id="ARBA00007690"/>
    </source>
</evidence>
<dbReference type="PANTHER" id="PTHR48287">
    <property type="entry name" value="ARM REPEAT SUPERFAMILY PROTEIN"/>
    <property type="match status" value="1"/>
</dbReference>
<gene>
    <name evidence="7" type="primary">RRP12</name>
    <name evidence="7" type="ORF">DNF11_1056</name>
</gene>
<feature type="region of interest" description="Disordered" evidence="4">
    <location>
        <begin position="1078"/>
        <end position="1149"/>
    </location>
</feature>
<name>A0A3G2S2K9_MALR7</name>
<dbReference type="EMBL" id="CP033149">
    <property type="protein sequence ID" value="AYO42006.1"/>
    <property type="molecule type" value="Genomic_DNA"/>
</dbReference>
<feature type="compositionally biased region" description="Acidic residues" evidence="4">
    <location>
        <begin position="1116"/>
        <end position="1128"/>
    </location>
</feature>
<reference evidence="7 8" key="1">
    <citation type="submission" date="2018-10" db="EMBL/GenBank/DDBJ databases">
        <title>Complete genome sequence of Malassezia restricta CBS 7877.</title>
        <authorList>
            <person name="Morand S.C."/>
            <person name="Bertignac M."/>
            <person name="Iltis A."/>
            <person name="Kolder I."/>
            <person name="Pirovano W."/>
            <person name="Jourdain R."/>
            <person name="Clavaud C."/>
        </authorList>
    </citation>
    <scope>NUCLEOTIDE SEQUENCE [LARGE SCALE GENOMIC DNA]</scope>
    <source>
        <strain evidence="7 8">CBS 7877</strain>
    </source>
</reference>
<evidence type="ECO:0000256" key="4">
    <source>
        <dbReference type="SAM" id="MobiDB-lite"/>
    </source>
</evidence>
<organism evidence="7 8">
    <name type="scientific">Malassezia restricta (strain ATCC 96810 / NBRC 103918 / CBS 7877)</name>
    <name type="common">Seborrheic dermatitis infection agent</name>
    <dbReference type="NCBI Taxonomy" id="425264"/>
    <lineage>
        <taxon>Eukaryota</taxon>
        <taxon>Fungi</taxon>
        <taxon>Dikarya</taxon>
        <taxon>Basidiomycota</taxon>
        <taxon>Ustilaginomycotina</taxon>
        <taxon>Malasseziomycetes</taxon>
        <taxon>Malasseziales</taxon>
        <taxon>Malasseziaceae</taxon>
        <taxon>Malassezia</taxon>
    </lineage>
</organism>
<dbReference type="InterPro" id="IPR012978">
    <property type="entry name" value="HEAT_RRP12"/>
</dbReference>
<dbReference type="OrthoDB" id="2192888at2759"/>
<dbReference type="Gene3D" id="1.25.10.10">
    <property type="entry name" value="Leucine-rich Repeat Variant"/>
    <property type="match status" value="1"/>
</dbReference>
<dbReference type="GO" id="GO:0005634">
    <property type="term" value="C:nucleus"/>
    <property type="evidence" value="ECO:0007669"/>
    <property type="project" value="UniProtKB-SubCell"/>
</dbReference>
<feature type="region of interest" description="Disordered" evidence="4">
    <location>
        <begin position="228"/>
        <end position="252"/>
    </location>
</feature>
<protein>
    <submittedName>
        <fullName evidence="7">Ribosomal RNA-processing protein 12</fullName>
    </submittedName>
</protein>
<feature type="region of interest" description="Disordered" evidence="4">
    <location>
        <begin position="1165"/>
        <end position="1294"/>
    </location>
</feature>
<dbReference type="InterPro" id="IPR011989">
    <property type="entry name" value="ARM-like"/>
</dbReference>
<feature type="domain" description="RRP12 N-terminal HEAT" evidence="6">
    <location>
        <begin position="56"/>
        <end position="317"/>
    </location>
</feature>
<dbReference type="VEuPathDB" id="FungiDB:DNF11_1056"/>
<comment type="subcellular location">
    <subcellularLocation>
        <location evidence="1">Nucleus</location>
    </subcellularLocation>
</comment>